<dbReference type="GO" id="GO:0005886">
    <property type="term" value="C:plasma membrane"/>
    <property type="evidence" value="ECO:0007669"/>
    <property type="project" value="UniProtKB-SubCell"/>
</dbReference>
<dbReference type="Proteomes" id="UP000619788">
    <property type="component" value="Unassembled WGS sequence"/>
</dbReference>
<dbReference type="Gene3D" id="3.30.450.40">
    <property type="match status" value="2"/>
</dbReference>
<evidence type="ECO:0000313" key="13">
    <source>
        <dbReference type="EMBL" id="GIH91743.1"/>
    </source>
</evidence>
<keyword evidence="9" id="KW-0472">Membrane</keyword>
<dbReference type="InterPro" id="IPR013767">
    <property type="entry name" value="PAS_fold"/>
</dbReference>
<dbReference type="InterPro" id="IPR001610">
    <property type="entry name" value="PAC"/>
</dbReference>
<evidence type="ECO:0000256" key="4">
    <source>
        <dbReference type="ARBA" id="ARBA00012438"/>
    </source>
</evidence>
<evidence type="ECO:0000256" key="8">
    <source>
        <dbReference type="ARBA" id="ARBA00023012"/>
    </source>
</evidence>
<dbReference type="InterPro" id="IPR050736">
    <property type="entry name" value="Sensor_HK_Regulatory"/>
</dbReference>
<keyword evidence="6" id="KW-0808">Transferase</keyword>
<keyword evidence="5" id="KW-0597">Phosphoprotein</keyword>
<evidence type="ECO:0000256" key="1">
    <source>
        <dbReference type="ARBA" id="ARBA00000085"/>
    </source>
</evidence>
<dbReference type="SUPFAM" id="SSF55785">
    <property type="entry name" value="PYP-like sensor domain (PAS domain)"/>
    <property type="match status" value="2"/>
</dbReference>
<dbReference type="SMART" id="SM00387">
    <property type="entry name" value="HATPase_c"/>
    <property type="match status" value="1"/>
</dbReference>
<dbReference type="SMART" id="SM00091">
    <property type="entry name" value="PAS"/>
    <property type="match status" value="2"/>
</dbReference>
<reference evidence="13 14" key="1">
    <citation type="submission" date="2021-01" db="EMBL/GenBank/DDBJ databases">
        <title>Whole genome shotgun sequence of Planobispora siamensis NBRC 107568.</title>
        <authorList>
            <person name="Komaki H."/>
            <person name="Tamura T."/>
        </authorList>
    </citation>
    <scope>NUCLEOTIDE SEQUENCE [LARGE SCALE GENOMIC DNA]</scope>
    <source>
        <strain evidence="13 14">NBRC 107568</strain>
    </source>
</reference>
<name>A0A8J3WJK2_9ACTN</name>
<dbReference type="NCBIfam" id="TIGR00229">
    <property type="entry name" value="sensory_box"/>
    <property type="match status" value="1"/>
</dbReference>
<evidence type="ECO:0000256" key="7">
    <source>
        <dbReference type="ARBA" id="ARBA00022777"/>
    </source>
</evidence>
<dbReference type="GO" id="GO:0005509">
    <property type="term" value="F:calcium ion binding"/>
    <property type="evidence" value="ECO:0007669"/>
    <property type="project" value="UniProtKB-ARBA"/>
</dbReference>
<dbReference type="EC" id="2.7.13.3" evidence="4"/>
<dbReference type="FunFam" id="3.30.565.10:FF:000006">
    <property type="entry name" value="Sensor histidine kinase WalK"/>
    <property type="match status" value="1"/>
</dbReference>
<dbReference type="InterPro" id="IPR036890">
    <property type="entry name" value="HATPase_C_sf"/>
</dbReference>
<dbReference type="InterPro" id="IPR036097">
    <property type="entry name" value="HisK_dim/P_sf"/>
</dbReference>
<keyword evidence="14" id="KW-1185">Reference proteome</keyword>
<dbReference type="SUPFAM" id="SSF47384">
    <property type="entry name" value="Homodimeric domain of signal transducing histidine kinase"/>
    <property type="match status" value="1"/>
</dbReference>
<comment type="subcellular location">
    <subcellularLocation>
        <location evidence="3">Cell membrane</location>
    </subcellularLocation>
</comment>
<dbReference type="InterPro" id="IPR029016">
    <property type="entry name" value="GAF-like_dom_sf"/>
</dbReference>
<dbReference type="PROSITE" id="PS50113">
    <property type="entry name" value="PAC"/>
    <property type="match status" value="1"/>
</dbReference>
<dbReference type="SMART" id="SM00388">
    <property type="entry name" value="HisKA"/>
    <property type="match status" value="1"/>
</dbReference>
<comment type="catalytic activity">
    <reaction evidence="1">
        <text>ATP + protein L-histidine = ADP + protein N-phospho-L-histidine.</text>
        <dbReference type="EC" id="2.7.13.3"/>
    </reaction>
</comment>
<dbReference type="PROSITE" id="PS50112">
    <property type="entry name" value="PAS"/>
    <property type="match status" value="1"/>
</dbReference>
<dbReference type="PANTHER" id="PTHR43711:SF1">
    <property type="entry name" value="HISTIDINE KINASE 1"/>
    <property type="match status" value="1"/>
</dbReference>
<dbReference type="SUPFAM" id="SSF55781">
    <property type="entry name" value="GAF domain-like"/>
    <property type="match status" value="2"/>
</dbReference>
<dbReference type="Pfam" id="PF02518">
    <property type="entry name" value="HATPase_c"/>
    <property type="match status" value="1"/>
</dbReference>
<evidence type="ECO:0000256" key="2">
    <source>
        <dbReference type="ARBA" id="ARBA00001968"/>
    </source>
</evidence>
<dbReference type="CDD" id="cd00082">
    <property type="entry name" value="HisKA"/>
    <property type="match status" value="1"/>
</dbReference>
<dbReference type="InterPro" id="IPR013655">
    <property type="entry name" value="PAS_fold_3"/>
</dbReference>
<accession>A0A8J3WJK2</accession>
<protein>
    <recommendedName>
        <fullName evidence="4">histidine kinase</fullName>
        <ecNumber evidence="4">2.7.13.3</ecNumber>
    </recommendedName>
</protein>
<comment type="caution">
    <text evidence="13">The sequence shown here is derived from an EMBL/GenBank/DDBJ whole genome shotgun (WGS) entry which is preliminary data.</text>
</comment>
<dbReference type="InterPro" id="IPR000700">
    <property type="entry name" value="PAS-assoc_C"/>
</dbReference>
<dbReference type="InterPro" id="IPR003594">
    <property type="entry name" value="HATPase_dom"/>
</dbReference>
<feature type="domain" description="PAC" evidence="12">
    <location>
        <begin position="547"/>
        <end position="597"/>
    </location>
</feature>
<gene>
    <name evidence="13" type="ORF">Psi01_23730</name>
</gene>
<evidence type="ECO:0000259" key="11">
    <source>
        <dbReference type="PROSITE" id="PS50112"/>
    </source>
</evidence>
<dbReference type="PRINTS" id="PR00344">
    <property type="entry name" value="BCTRLSENSOR"/>
</dbReference>
<dbReference type="InterPro" id="IPR004358">
    <property type="entry name" value="Sig_transdc_His_kin-like_C"/>
</dbReference>
<keyword evidence="8" id="KW-0902">Two-component regulatory system</keyword>
<dbReference type="InterPro" id="IPR003018">
    <property type="entry name" value="GAF"/>
</dbReference>
<dbReference type="Gene3D" id="3.30.450.20">
    <property type="entry name" value="PAS domain"/>
    <property type="match status" value="2"/>
</dbReference>
<dbReference type="InterPro" id="IPR035965">
    <property type="entry name" value="PAS-like_dom_sf"/>
</dbReference>
<dbReference type="Gene3D" id="3.30.565.10">
    <property type="entry name" value="Histidine kinase-like ATPase, C-terminal domain"/>
    <property type="match status" value="1"/>
</dbReference>
<dbReference type="FunFam" id="1.10.287.130:FF:000001">
    <property type="entry name" value="Two-component sensor histidine kinase"/>
    <property type="match status" value="1"/>
</dbReference>
<dbReference type="SMART" id="SM00086">
    <property type="entry name" value="PAC"/>
    <property type="match status" value="2"/>
</dbReference>
<dbReference type="InterPro" id="IPR000014">
    <property type="entry name" value="PAS"/>
</dbReference>
<dbReference type="GO" id="GO:0000155">
    <property type="term" value="F:phosphorelay sensor kinase activity"/>
    <property type="evidence" value="ECO:0007669"/>
    <property type="project" value="InterPro"/>
</dbReference>
<dbReference type="RefSeq" id="WP_204063998.1">
    <property type="nucleotide sequence ID" value="NZ_BOOJ01000022.1"/>
</dbReference>
<feature type="domain" description="Histidine kinase" evidence="10">
    <location>
        <begin position="622"/>
        <end position="838"/>
    </location>
</feature>
<dbReference type="PROSITE" id="PS50109">
    <property type="entry name" value="HIS_KIN"/>
    <property type="match status" value="1"/>
</dbReference>
<dbReference type="Gene3D" id="1.10.287.130">
    <property type="match status" value="1"/>
</dbReference>
<evidence type="ECO:0000313" key="14">
    <source>
        <dbReference type="Proteomes" id="UP000619788"/>
    </source>
</evidence>
<dbReference type="Pfam" id="PF00512">
    <property type="entry name" value="HisKA"/>
    <property type="match status" value="1"/>
</dbReference>
<feature type="domain" description="PAS" evidence="11">
    <location>
        <begin position="167"/>
        <end position="238"/>
    </location>
</feature>
<dbReference type="SUPFAM" id="SSF55874">
    <property type="entry name" value="ATPase domain of HSP90 chaperone/DNA topoisomerase II/histidine kinase"/>
    <property type="match status" value="1"/>
</dbReference>
<proteinExistence type="predicted"/>
<comment type="cofactor">
    <cofactor evidence="2">
        <name>a divalent metal cation</name>
        <dbReference type="ChEBI" id="CHEBI:60240"/>
    </cofactor>
</comment>
<dbReference type="Pfam" id="PF08447">
    <property type="entry name" value="PAS_3"/>
    <property type="match status" value="1"/>
</dbReference>
<dbReference type="Pfam" id="PF13185">
    <property type="entry name" value="GAF_2"/>
    <property type="match status" value="2"/>
</dbReference>
<dbReference type="EMBL" id="BOOJ01000022">
    <property type="protein sequence ID" value="GIH91743.1"/>
    <property type="molecule type" value="Genomic_DNA"/>
</dbReference>
<keyword evidence="7" id="KW-0418">Kinase</keyword>
<dbReference type="CDD" id="cd00075">
    <property type="entry name" value="HATPase"/>
    <property type="match status" value="1"/>
</dbReference>
<evidence type="ECO:0000256" key="6">
    <source>
        <dbReference type="ARBA" id="ARBA00022679"/>
    </source>
</evidence>
<dbReference type="Pfam" id="PF00989">
    <property type="entry name" value="PAS"/>
    <property type="match status" value="1"/>
</dbReference>
<organism evidence="13 14">
    <name type="scientific">Planobispora siamensis</name>
    <dbReference type="NCBI Taxonomy" id="936338"/>
    <lineage>
        <taxon>Bacteria</taxon>
        <taxon>Bacillati</taxon>
        <taxon>Actinomycetota</taxon>
        <taxon>Actinomycetes</taxon>
        <taxon>Streptosporangiales</taxon>
        <taxon>Streptosporangiaceae</taxon>
        <taxon>Planobispora</taxon>
    </lineage>
</organism>
<sequence>MTTVDAARDSWLRILRATGLLDAPETSSLDRLTRLAVRLAGAAAASVALGDRDRQVIISAAGPDNAPPVPRGTHMTSPLCRRVIDTGAPVVLDDTRWHHQTVHGLAVRAYAGFPLRAADGEILGSMSVTDTEPRTWSARELEEIGDLAAAVETELRLRLAHGRSLITAARMRAVLDHTPEALVSIDADGTVTGWNAASARLFGWSAEEALGRDLAELVVSRGSRHVYYQSLRRMRSSGRPSQSGDRTELVAVDRDGRELPVEMSLQVNIEYGEPVFHTFLYDLSARRRAETLREAQHAVTRALANAGSAEQSATGTVTAVVETLGWACGEYWRVDPDENGITRVYSWTRPDLDLSEFVDAEPVTLRPGQGLPGAAWMSGHDIWISDLTGDPRDFLHKGAALKGGLRTAIGLPVRSGRRVLGVLAFYDQAVQEPDDDLVAMLDGVGAHLGRYKERRRAEELSLALAASQRHLDRIVSQLNDFVWTFEVTDDRDLKTVYTSHPDSFGVFGILMSHDAEAIMETVARHIHPDDAPAFAAYRETLASGMAAEFECRITGLDGGIHWVWTRAVPRRQDGRLFIDGISTDVTERHQLADERERLLAQEQQQVRRLKELDKMKDELVAVVSHELRSPIGAIRGYAEMLMDDPGLAGEHRTFVDVIDRKSAHLQRLVDDLLDLARFDAGHIGLDIRPLSLEQLALQAIDEHRPAATVKQIVLNTALAPGLTVHADPVRLRQVLDNLLSNAIRYTPENGVVTVTSGKEDDRVTVTVADTGIGIPTEQYPRLFDRFFRASTALESGVKGTGLGLAITRAIVDAHDGTIEARPGRERGTVFTVRLPATPAKD</sequence>
<evidence type="ECO:0000256" key="9">
    <source>
        <dbReference type="ARBA" id="ARBA00023136"/>
    </source>
</evidence>
<dbReference type="AlphaFoldDB" id="A0A8J3WJK2"/>
<evidence type="ECO:0000256" key="3">
    <source>
        <dbReference type="ARBA" id="ARBA00004236"/>
    </source>
</evidence>
<dbReference type="SMART" id="SM00065">
    <property type="entry name" value="GAF"/>
    <property type="match status" value="2"/>
</dbReference>
<dbReference type="InterPro" id="IPR005467">
    <property type="entry name" value="His_kinase_dom"/>
</dbReference>
<dbReference type="InterPro" id="IPR003661">
    <property type="entry name" value="HisK_dim/P_dom"/>
</dbReference>
<evidence type="ECO:0000259" key="10">
    <source>
        <dbReference type="PROSITE" id="PS50109"/>
    </source>
</evidence>
<evidence type="ECO:0000256" key="5">
    <source>
        <dbReference type="ARBA" id="ARBA00022553"/>
    </source>
</evidence>
<dbReference type="PANTHER" id="PTHR43711">
    <property type="entry name" value="TWO-COMPONENT HISTIDINE KINASE"/>
    <property type="match status" value="1"/>
</dbReference>
<dbReference type="GO" id="GO:0006355">
    <property type="term" value="P:regulation of DNA-templated transcription"/>
    <property type="evidence" value="ECO:0007669"/>
    <property type="project" value="InterPro"/>
</dbReference>
<dbReference type="CDD" id="cd00130">
    <property type="entry name" value="PAS"/>
    <property type="match status" value="2"/>
</dbReference>
<evidence type="ECO:0000259" key="12">
    <source>
        <dbReference type="PROSITE" id="PS50113"/>
    </source>
</evidence>